<dbReference type="AlphaFoldDB" id="A0A6G1J2Q6"/>
<sequence>MDAHSELPRLRASIRLQEPTVEDEDEDPVQWFDVKFCPYTEDPVFAVVGGPYTVICRCVYKDDSTFDILRVFEEEHEDESGSGAGGLNSLEWSQAENGDPLVCVSGPSQIKVLNVKTGALETTLVGHGANVNDLAISPLDPTILASCSIDHSIRIWSLKPAHSKQPTAAICYGQGHKDQILSIAYHRKGQHILSGGMDTRINLWIVPDDLEERMGTDKPAMVHYPHFSTTELHTDNVDCVRWCNDLVISCAARENTIQLWRIDNFSSDRPPPGPAPIPLVRTVNSHEKVTIPTTSIEGTRSAWGGRFQRLLQFDFPDHKTFYVRFSLFHKLGAHPILVAGNDDSRIFFWDLQLLEDLGAGDFAEPKKVLLLARDIREGSAASNNSGTSGSSHLSRSGPSTKGRGGKSKRRNRGIGDPFHSIEAHSIITVPKYTFGFHQFAWSHDGQWCVGVGDFSLINVLHRWEKRVPTPETSSAKKAGKD</sequence>
<accession>A0A6G1J2Q6</accession>
<dbReference type="Proteomes" id="UP000799291">
    <property type="component" value="Unassembled WGS sequence"/>
</dbReference>
<evidence type="ECO:0000256" key="3">
    <source>
        <dbReference type="ARBA" id="ARBA00022737"/>
    </source>
</evidence>
<dbReference type="Pfam" id="PF00400">
    <property type="entry name" value="WD40"/>
    <property type="match status" value="2"/>
</dbReference>
<keyword evidence="5" id="KW-0804">Transcription</keyword>
<organism evidence="8 9">
    <name type="scientific">Lentithecium fluviatile CBS 122367</name>
    <dbReference type="NCBI Taxonomy" id="1168545"/>
    <lineage>
        <taxon>Eukaryota</taxon>
        <taxon>Fungi</taxon>
        <taxon>Dikarya</taxon>
        <taxon>Ascomycota</taxon>
        <taxon>Pezizomycotina</taxon>
        <taxon>Dothideomycetes</taxon>
        <taxon>Pleosporomycetidae</taxon>
        <taxon>Pleosporales</taxon>
        <taxon>Massarineae</taxon>
        <taxon>Lentitheciaceae</taxon>
        <taxon>Lentithecium</taxon>
    </lineage>
</organism>
<evidence type="ECO:0000256" key="7">
    <source>
        <dbReference type="SAM" id="MobiDB-lite"/>
    </source>
</evidence>
<evidence type="ECO:0000256" key="6">
    <source>
        <dbReference type="PROSITE-ProRule" id="PRU00221"/>
    </source>
</evidence>
<dbReference type="InterPro" id="IPR036322">
    <property type="entry name" value="WD40_repeat_dom_sf"/>
</dbReference>
<evidence type="ECO:0000313" key="8">
    <source>
        <dbReference type="EMBL" id="KAF2684490.1"/>
    </source>
</evidence>
<name>A0A6G1J2Q6_9PLEO</name>
<keyword evidence="4" id="KW-0805">Transcription regulation</keyword>
<evidence type="ECO:0000256" key="2">
    <source>
        <dbReference type="ARBA" id="ARBA00022574"/>
    </source>
</evidence>
<feature type="compositionally biased region" description="Low complexity" evidence="7">
    <location>
        <begin position="379"/>
        <end position="401"/>
    </location>
</feature>
<dbReference type="PROSITE" id="PS50082">
    <property type="entry name" value="WD_REPEATS_2"/>
    <property type="match status" value="2"/>
</dbReference>
<evidence type="ECO:0000256" key="4">
    <source>
        <dbReference type="ARBA" id="ARBA00023015"/>
    </source>
</evidence>
<dbReference type="InterPro" id="IPR015943">
    <property type="entry name" value="WD40/YVTN_repeat-like_dom_sf"/>
</dbReference>
<dbReference type="PROSITE" id="PS50294">
    <property type="entry name" value="WD_REPEATS_REGION"/>
    <property type="match status" value="2"/>
</dbReference>
<keyword evidence="9" id="KW-1185">Reference proteome</keyword>
<dbReference type="OrthoDB" id="7318948at2759"/>
<dbReference type="InterPro" id="IPR051243">
    <property type="entry name" value="PcG_WD-repeat"/>
</dbReference>
<feature type="compositionally biased region" description="Basic residues" evidence="7">
    <location>
        <begin position="403"/>
        <end position="412"/>
    </location>
</feature>
<dbReference type="EMBL" id="MU005581">
    <property type="protein sequence ID" value="KAF2684490.1"/>
    <property type="molecule type" value="Genomic_DNA"/>
</dbReference>
<evidence type="ECO:0000256" key="5">
    <source>
        <dbReference type="ARBA" id="ARBA00023163"/>
    </source>
</evidence>
<reference evidence="8" key="1">
    <citation type="journal article" date="2020" name="Stud. Mycol.">
        <title>101 Dothideomycetes genomes: a test case for predicting lifestyles and emergence of pathogens.</title>
        <authorList>
            <person name="Haridas S."/>
            <person name="Albert R."/>
            <person name="Binder M."/>
            <person name="Bloem J."/>
            <person name="Labutti K."/>
            <person name="Salamov A."/>
            <person name="Andreopoulos B."/>
            <person name="Baker S."/>
            <person name="Barry K."/>
            <person name="Bills G."/>
            <person name="Bluhm B."/>
            <person name="Cannon C."/>
            <person name="Castanera R."/>
            <person name="Culley D."/>
            <person name="Daum C."/>
            <person name="Ezra D."/>
            <person name="Gonzalez J."/>
            <person name="Henrissat B."/>
            <person name="Kuo A."/>
            <person name="Liang C."/>
            <person name="Lipzen A."/>
            <person name="Lutzoni F."/>
            <person name="Magnuson J."/>
            <person name="Mondo S."/>
            <person name="Nolan M."/>
            <person name="Ohm R."/>
            <person name="Pangilinan J."/>
            <person name="Park H.-J."/>
            <person name="Ramirez L."/>
            <person name="Alfaro M."/>
            <person name="Sun H."/>
            <person name="Tritt A."/>
            <person name="Yoshinaga Y."/>
            <person name="Zwiers L.-H."/>
            <person name="Turgeon B."/>
            <person name="Goodwin S."/>
            <person name="Spatafora J."/>
            <person name="Crous P."/>
            <person name="Grigoriev I."/>
        </authorList>
    </citation>
    <scope>NUCLEOTIDE SEQUENCE</scope>
    <source>
        <strain evidence="8">CBS 122367</strain>
    </source>
</reference>
<protein>
    <submittedName>
        <fullName evidence="8">WD40 repeat-like protein</fullName>
    </submittedName>
</protein>
<keyword evidence="3" id="KW-0677">Repeat</keyword>
<feature type="repeat" description="WD" evidence="6">
    <location>
        <begin position="124"/>
        <end position="159"/>
    </location>
</feature>
<dbReference type="Gene3D" id="2.130.10.10">
    <property type="entry name" value="YVTN repeat-like/Quinoprotein amine dehydrogenase"/>
    <property type="match status" value="1"/>
</dbReference>
<dbReference type="SUPFAM" id="SSF50978">
    <property type="entry name" value="WD40 repeat-like"/>
    <property type="match status" value="1"/>
</dbReference>
<gene>
    <name evidence="8" type="ORF">K458DRAFT_418056</name>
</gene>
<proteinExistence type="inferred from homology"/>
<dbReference type="SMART" id="SM00320">
    <property type="entry name" value="WD40"/>
    <property type="match status" value="5"/>
</dbReference>
<keyword evidence="2 6" id="KW-0853">WD repeat</keyword>
<evidence type="ECO:0000313" key="9">
    <source>
        <dbReference type="Proteomes" id="UP000799291"/>
    </source>
</evidence>
<dbReference type="InterPro" id="IPR001680">
    <property type="entry name" value="WD40_rpt"/>
</dbReference>
<comment type="similarity">
    <text evidence="1">Belongs to the WD repeat ESC family.</text>
</comment>
<feature type="repeat" description="WD" evidence="6">
    <location>
        <begin position="173"/>
        <end position="204"/>
    </location>
</feature>
<feature type="region of interest" description="Disordered" evidence="7">
    <location>
        <begin position="379"/>
        <end position="417"/>
    </location>
</feature>
<evidence type="ECO:0000256" key="1">
    <source>
        <dbReference type="ARBA" id="ARBA00008075"/>
    </source>
</evidence>
<dbReference type="PANTHER" id="PTHR10253">
    <property type="entry name" value="POLYCOMB PROTEIN"/>
    <property type="match status" value="1"/>
</dbReference>